<sequence>MDKAADQAARRAAFHALFKSGEESKSVASKGEFTQALAGLLTPTTRFVVPQYLRQALEWITKTSAKETR</sequence>
<reference evidence="4" key="4">
    <citation type="submission" date="2015-04" db="EMBL/GenBank/DDBJ databases">
        <title>Physiological reanalysis, assessment of diazotrophy, and genome sequences of multiple isolates of Streptomyces thermoautotrophicus.</title>
        <authorList>
            <person name="MacKellar D.C."/>
            <person name="Lieber L."/>
            <person name="Norman J."/>
            <person name="Bolger A."/>
            <person name="Tobin C."/>
            <person name="Murray J.W."/>
            <person name="Chang R."/>
            <person name="Ford T."/>
            <person name="Nguyen P.Q."/>
            <person name="Woodward J."/>
            <person name="Permingeat H."/>
            <person name="Joshi N.S."/>
            <person name="Silver P.A."/>
            <person name="Usadel B."/>
            <person name="Rutherford A.W."/>
            <person name="Friesen M."/>
            <person name="Prell J."/>
        </authorList>
    </citation>
    <scope>NUCLEOTIDE SEQUENCE [LARGE SCALE GENOMIC DNA]</scope>
    <source>
        <strain evidence="4">H1</strain>
    </source>
</reference>
<dbReference type="AlphaFoldDB" id="A0A132MU36"/>
<dbReference type="Proteomes" id="UP000070598">
    <property type="component" value="Unassembled WGS sequence"/>
</dbReference>
<gene>
    <name evidence="2" type="ORF">LI90_1910</name>
    <name evidence="1" type="ORF">TH66_19180</name>
    <name evidence="3" type="ORF">TR74_13935</name>
</gene>
<dbReference type="PATRIC" id="fig|1469144.10.peg.2064"/>
<keyword evidence="4" id="KW-1185">Reference proteome</keyword>
<proteinExistence type="predicted"/>
<evidence type="ECO:0000313" key="5">
    <source>
        <dbReference type="Proteomes" id="UP000070598"/>
    </source>
</evidence>
<evidence type="ECO:0000313" key="3">
    <source>
        <dbReference type="EMBL" id="KWX08667.1"/>
    </source>
</evidence>
<dbReference type="EMBL" id="JYIK01000954">
    <property type="protein sequence ID" value="KWX08667.1"/>
    <property type="molecule type" value="Genomic_DNA"/>
</dbReference>
<reference evidence="2" key="3">
    <citation type="submission" date="2015-04" db="EMBL/GenBank/DDBJ databases">
        <title>Physiological reanalysis, assessment of diazotrophy, and genome sequences of multiple isolates of Streptomyces thermoautotrophicus.</title>
        <authorList>
            <person name="MacKellar D.C."/>
            <person name="Lieber L."/>
            <person name="Norman J."/>
            <person name="Bolger A."/>
            <person name="Tobin C."/>
            <person name="Murray J.W."/>
            <person name="Woodward J."/>
            <person name="Friesen M."/>
            <person name="Prell J."/>
        </authorList>
    </citation>
    <scope>NUCLEOTIDE SEQUENCE [LARGE SCALE GENOMIC DNA]</scope>
    <source>
        <strain evidence="2">H1</strain>
    </source>
</reference>
<name>A0A132MU36_9ACTN</name>
<evidence type="ECO:0000313" key="2">
    <source>
        <dbReference type="EMBL" id="KWX00882.1"/>
    </source>
</evidence>
<evidence type="ECO:0000313" key="4">
    <source>
        <dbReference type="Proteomes" id="UP000070188"/>
    </source>
</evidence>
<reference evidence="1 6" key="2">
    <citation type="submission" date="2015-02" db="EMBL/GenBank/DDBJ databases">
        <title>Physiological reanalysis, assessment of diazotrophy, and genome sequences of multiple isolates of Streptomyces thermoautotrophicus.</title>
        <authorList>
            <person name="MacKellar D.C."/>
            <person name="Lieber L."/>
            <person name="Norman J."/>
            <person name="Bolger A."/>
            <person name="Tobin C."/>
            <person name="Murray J.W."/>
            <person name="Prell J."/>
        </authorList>
    </citation>
    <scope>NUCLEOTIDE SEQUENCE [LARGE SCALE GENOMIC DNA]</scope>
    <source>
        <strain evidence="1 6">UBT1</strain>
    </source>
</reference>
<comment type="caution">
    <text evidence="2">The sequence shown here is derived from an EMBL/GenBank/DDBJ whole genome shotgun (WGS) entry which is preliminary data.</text>
</comment>
<dbReference type="OrthoDB" id="3237462at2"/>
<reference evidence="5" key="1">
    <citation type="submission" date="2015-02" db="EMBL/GenBank/DDBJ databases">
        <title>Physiological reanalysis, assessment of diazotrophy, and genome sequences of multiple isolates of Streptomyces thermoautotrophicus.</title>
        <authorList>
            <person name="MacKellar D.C."/>
            <person name="Lieber L."/>
            <person name="Norman J."/>
            <person name="Bolger A."/>
            <person name="Tobin C."/>
            <person name="Murray J.W."/>
            <person name="Friesen M."/>
            <person name="Prell J."/>
        </authorList>
    </citation>
    <scope>NUCLEOTIDE SEQUENCE [LARGE SCALE GENOMIC DNA]</scope>
    <source>
        <strain evidence="5">UBT1</strain>
    </source>
</reference>
<dbReference type="EMBL" id="LAXD01000001">
    <property type="protein sequence ID" value="KWX00882.1"/>
    <property type="molecule type" value="Genomic_DNA"/>
</dbReference>
<evidence type="ECO:0000313" key="6">
    <source>
        <dbReference type="Proteomes" id="UP000070659"/>
    </source>
</evidence>
<dbReference type="Proteomes" id="UP000070659">
    <property type="component" value="Unassembled WGS sequence"/>
</dbReference>
<accession>A0A132MU36</accession>
<dbReference type="RefSeq" id="WP_066886787.1">
    <property type="nucleotide sequence ID" value="NZ_JYIJ01000019.1"/>
</dbReference>
<dbReference type="EMBL" id="JYIJ01000019">
    <property type="protein sequence ID" value="KWW97664.1"/>
    <property type="molecule type" value="Genomic_DNA"/>
</dbReference>
<dbReference type="Proteomes" id="UP000070188">
    <property type="component" value="Unassembled WGS sequence"/>
</dbReference>
<dbReference type="STRING" id="1469144.LI90_1910"/>
<organism evidence="2 4">
    <name type="scientific">Carbonactinospora thermoautotrophica</name>
    <dbReference type="NCBI Taxonomy" id="1469144"/>
    <lineage>
        <taxon>Bacteria</taxon>
        <taxon>Bacillati</taxon>
        <taxon>Actinomycetota</taxon>
        <taxon>Actinomycetes</taxon>
        <taxon>Kitasatosporales</taxon>
        <taxon>Carbonactinosporaceae</taxon>
        <taxon>Carbonactinospora</taxon>
    </lineage>
</organism>
<evidence type="ECO:0000313" key="1">
    <source>
        <dbReference type="EMBL" id="KWW97664.1"/>
    </source>
</evidence>
<protein>
    <submittedName>
        <fullName evidence="2">Uncharacterized protein</fullName>
    </submittedName>
</protein>